<reference evidence="2" key="1">
    <citation type="journal article" date="2015" name="Nature">
        <title>Complex archaea that bridge the gap between prokaryotes and eukaryotes.</title>
        <authorList>
            <person name="Spang A."/>
            <person name="Saw J.H."/>
            <person name="Jorgensen S.L."/>
            <person name="Zaremba-Niedzwiedzka K."/>
            <person name="Martijn J."/>
            <person name="Lind A.E."/>
            <person name="van Eijk R."/>
            <person name="Schleper C."/>
            <person name="Guy L."/>
            <person name="Ettema T.J."/>
        </authorList>
    </citation>
    <scope>NUCLEOTIDE SEQUENCE</scope>
</reference>
<accession>A0A0F9V7X8</accession>
<protein>
    <submittedName>
        <fullName evidence="2">Uncharacterized protein</fullName>
    </submittedName>
</protein>
<gene>
    <name evidence="2" type="ORF">LCGC14_0516410</name>
</gene>
<name>A0A0F9V7X8_9ZZZZ</name>
<dbReference type="EMBL" id="LAZR01000639">
    <property type="protein sequence ID" value="KKN61963.1"/>
    <property type="molecule type" value="Genomic_DNA"/>
</dbReference>
<feature type="transmembrane region" description="Helical" evidence="1">
    <location>
        <begin position="83"/>
        <end position="101"/>
    </location>
</feature>
<sequence length="111" mass="11922">MKTIEKLAVRGGPKHLFGMWKRVFKPKFRVQRTTAATGKPLESYMATGVTESKRRAAQKALKATARQAKRGAKAVGKAFPAEAIPAAAIGAAGLGAGYALSRRRGKKKEQK</sequence>
<evidence type="ECO:0000256" key="1">
    <source>
        <dbReference type="SAM" id="Phobius"/>
    </source>
</evidence>
<evidence type="ECO:0000313" key="2">
    <source>
        <dbReference type="EMBL" id="KKN61963.1"/>
    </source>
</evidence>
<comment type="caution">
    <text evidence="2">The sequence shown here is derived from an EMBL/GenBank/DDBJ whole genome shotgun (WGS) entry which is preliminary data.</text>
</comment>
<keyword evidence="1" id="KW-0472">Membrane</keyword>
<proteinExistence type="predicted"/>
<organism evidence="2">
    <name type="scientific">marine sediment metagenome</name>
    <dbReference type="NCBI Taxonomy" id="412755"/>
    <lineage>
        <taxon>unclassified sequences</taxon>
        <taxon>metagenomes</taxon>
        <taxon>ecological metagenomes</taxon>
    </lineage>
</organism>
<dbReference type="AlphaFoldDB" id="A0A0F9V7X8"/>
<keyword evidence="1" id="KW-1133">Transmembrane helix</keyword>
<keyword evidence="1" id="KW-0812">Transmembrane</keyword>